<dbReference type="AlphaFoldDB" id="A0AAV3QBY5"/>
<evidence type="ECO:0000256" key="5">
    <source>
        <dbReference type="ARBA" id="ARBA00023163"/>
    </source>
</evidence>
<dbReference type="Pfam" id="PF14379">
    <property type="entry name" value="Myb_CC_LHEQLE"/>
    <property type="match status" value="1"/>
</dbReference>
<dbReference type="PANTHER" id="PTHR31499:SF85">
    <property type="entry name" value="TRANSCRIPTION FACTOR MYB-RELATED FAMILY"/>
    <property type="match status" value="1"/>
</dbReference>
<dbReference type="GO" id="GO:0005634">
    <property type="term" value="C:nucleus"/>
    <property type="evidence" value="ECO:0007669"/>
    <property type="project" value="UniProtKB-SubCell"/>
</dbReference>
<keyword evidence="8" id="KW-0238">DNA-binding</keyword>
<evidence type="ECO:0000256" key="3">
    <source>
        <dbReference type="ARBA" id="ARBA00023015"/>
    </source>
</evidence>
<dbReference type="Gene3D" id="1.10.10.60">
    <property type="entry name" value="Homeodomain-like"/>
    <property type="match status" value="1"/>
</dbReference>
<evidence type="ECO:0000256" key="4">
    <source>
        <dbReference type="ARBA" id="ARBA00023054"/>
    </source>
</evidence>
<reference evidence="8 9" key="1">
    <citation type="submission" date="2024-01" db="EMBL/GenBank/DDBJ databases">
        <title>The complete chloroplast genome sequence of Lithospermum erythrorhizon: insights into the phylogenetic relationship among Boraginaceae species and the maternal lineages of purple gromwells.</title>
        <authorList>
            <person name="Okada T."/>
            <person name="Watanabe K."/>
        </authorList>
    </citation>
    <scope>NUCLEOTIDE SEQUENCE [LARGE SCALE GENOMIC DNA]</scope>
</reference>
<organism evidence="8 9">
    <name type="scientific">Lithospermum erythrorhizon</name>
    <name type="common">Purple gromwell</name>
    <name type="synonym">Lithospermum officinale var. erythrorhizon</name>
    <dbReference type="NCBI Taxonomy" id="34254"/>
    <lineage>
        <taxon>Eukaryota</taxon>
        <taxon>Viridiplantae</taxon>
        <taxon>Streptophyta</taxon>
        <taxon>Embryophyta</taxon>
        <taxon>Tracheophyta</taxon>
        <taxon>Spermatophyta</taxon>
        <taxon>Magnoliopsida</taxon>
        <taxon>eudicotyledons</taxon>
        <taxon>Gunneridae</taxon>
        <taxon>Pentapetalae</taxon>
        <taxon>asterids</taxon>
        <taxon>lamiids</taxon>
        <taxon>Boraginales</taxon>
        <taxon>Boraginaceae</taxon>
        <taxon>Boraginoideae</taxon>
        <taxon>Lithospermeae</taxon>
        <taxon>Lithospermum</taxon>
    </lineage>
</organism>
<dbReference type="InterPro" id="IPR046955">
    <property type="entry name" value="PHR1-like"/>
</dbReference>
<dbReference type="GO" id="GO:0003700">
    <property type="term" value="F:DNA-binding transcription factor activity"/>
    <property type="evidence" value="ECO:0007669"/>
    <property type="project" value="InterPro"/>
</dbReference>
<dbReference type="InterPro" id="IPR025756">
    <property type="entry name" value="Myb_CC_LHEQLE"/>
</dbReference>
<dbReference type="PANTHER" id="PTHR31499">
    <property type="entry name" value="MYB FAMILY TRANSCRIPTION FACTOR PHL11"/>
    <property type="match status" value="1"/>
</dbReference>
<dbReference type="EMBL" id="BAABME010004206">
    <property type="protein sequence ID" value="GAA0161534.1"/>
    <property type="molecule type" value="Genomic_DNA"/>
</dbReference>
<keyword evidence="5" id="KW-0804">Transcription</keyword>
<accession>A0AAV3QBY5</accession>
<dbReference type="InterPro" id="IPR009057">
    <property type="entry name" value="Homeodomain-like_sf"/>
</dbReference>
<comment type="caution">
    <text evidence="8">The sequence shown here is derived from an EMBL/GenBank/DDBJ whole genome shotgun (WGS) entry which is preliminary data.</text>
</comment>
<comment type="similarity">
    <text evidence="2">Belongs to the MYB-CC family.</text>
</comment>
<keyword evidence="9" id="KW-1185">Reference proteome</keyword>
<keyword evidence="4" id="KW-0175">Coiled coil</keyword>
<dbReference type="GO" id="GO:0003677">
    <property type="term" value="F:DNA binding"/>
    <property type="evidence" value="ECO:0007669"/>
    <property type="project" value="UniProtKB-KW"/>
</dbReference>
<evidence type="ECO:0000313" key="9">
    <source>
        <dbReference type="Proteomes" id="UP001454036"/>
    </source>
</evidence>
<dbReference type="Pfam" id="PF00249">
    <property type="entry name" value="Myb_DNA-binding"/>
    <property type="match status" value="1"/>
</dbReference>
<evidence type="ECO:0000256" key="1">
    <source>
        <dbReference type="ARBA" id="ARBA00004123"/>
    </source>
</evidence>
<dbReference type="FunFam" id="1.10.10.60:FF:000002">
    <property type="entry name" value="Myb family transcription factor"/>
    <property type="match status" value="1"/>
</dbReference>
<dbReference type="SUPFAM" id="SSF46689">
    <property type="entry name" value="Homeodomain-like"/>
    <property type="match status" value="1"/>
</dbReference>
<comment type="subcellular location">
    <subcellularLocation>
        <location evidence="1">Nucleus</location>
    </subcellularLocation>
</comment>
<evidence type="ECO:0000256" key="2">
    <source>
        <dbReference type="ARBA" id="ARBA00006783"/>
    </source>
</evidence>
<dbReference type="NCBIfam" id="TIGR01557">
    <property type="entry name" value="myb_SHAQKYF"/>
    <property type="match status" value="1"/>
</dbReference>
<sequence>MKFPKMSCRENMQQNLFNDYNISFPQSFVSSHQSTPMSLHFQTPGVDEFSGQQNQWPSNQSNALIPRIGLPGSAFFAAERFMGFAQFDSQSNNNTNSSLTPTNFDSQVSTYQESGNGLFAVADTPGQGDQAVQFRTPCLTSSISPLSISQFTPSDGLLYANSYRSQLEKERLLQLKHTLLDDTDSPVSRHQTCPFDSLYELSAPAGIYGSPLSTPKQPQPSICISPICGSASSAVALSNKSRIRWTQDLHARFVECVNCLGGSDKATPKAILKLMGSESLTIFHVKSHLQKYRNAKYVPDASRGKIEKKTTMPGTTPIDIKTGLQITEALQLQLEVQRQLHDQLEIQRKLQLRIEAQGEQLKMMIEQQRKTTDSLLETTTPKISSPGNNDMCPAPGVIEVQIPECSDNSQCPSKIS</sequence>
<dbReference type="InterPro" id="IPR001005">
    <property type="entry name" value="SANT/Myb"/>
</dbReference>
<feature type="domain" description="HTH myb-type" evidence="7">
    <location>
        <begin position="237"/>
        <end position="297"/>
    </location>
</feature>
<protein>
    <submittedName>
        <fullName evidence="8">DNA-binding transcription factor</fullName>
    </submittedName>
</protein>
<dbReference type="InterPro" id="IPR006447">
    <property type="entry name" value="Myb_dom_plants"/>
</dbReference>
<keyword evidence="3" id="KW-0805">Transcription regulation</keyword>
<dbReference type="PROSITE" id="PS51294">
    <property type="entry name" value="HTH_MYB"/>
    <property type="match status" value="1"/>
</dbReference>
<evidence type="ECO:0000313" key="8">
    <source>
        <dbReference type="EMBL" id="GAA0161534.1"/>
    </source>
</evidence>
<evidence type="ECO:0000259" key="7">
    <source>
        <dbReference type="PROSITE" id="PS51294"/>
    </source>
</evidence>
<name>A0AAV3QBY5_LITER</name>
<dbReference type="Proteomes" id="UP001454036">
    <property type="component" value="Unassembled WGS sequence"/>
</dbReference>
<gene>
    <name evidence="8" type="ORF">LIER_17824</name>
</gene>
<proteinExistence type="inferred from homology"/>
<dbReference type="InterPro" id="IPR017930">
    <property type="entry name" value="Myb_dom"/>
</dbReference>
<evidence type="ECO:0000256" key="6">
    <source>
        <dbReference type="ARBA" id="ARBA00023242"/>
    </source>
</evidence>
<keyword evidence="6" id="KW-0539">Nucleus</keyword>